<organism evidence="2 3">
    <name type="scientific">Homarus americanus</name>
    <name type="common">American lobster</name>
    <dbReference type="NCBI Taxonomy" id="6706"/>
    <lineage>
        <taxon>Eukaryota</taxon>
        <taxon>Metazoa</taxon>
        <taxon>Ecdysozoa</taxon>
        <taxon>Arthropoda</taxon>
        <taxon>Crustacea</taxon>
        <taxon>Multicrustacea</taxon>
        <taxon>Malacostraca</taxon>
        <taxon>Eumalacostraca</taxon>
        <taxon>Eucarida</taxon>
        <taxon>Decapoda</taxon>
        <taxon>Pleocyemata</taxon>
        <taxon>Astacidea</taxon>
        <taxon>Nephropoidea</taxon>
        <taxon>Nephropidae</taxon>
        <taxon>Homarus</taxon>
    </lineage>
</organism>
<reference evidence="2" key="1">
    <citation type="journal article" date="2021" name="Sci. Adv.">
        <title>The American lobster genome reveals insights on longevity, neural, and immune adaptations.</title>
        <authorList>
            <person name="Polinski J.M."/>
            <person name="Zimin A.V."/>
            <person name="Clark K.F."/>
            <person name="Kohn A.B."/>
            <person name="Sadowski N."/>
            <person name="Timp W."/>
            <person name="Ptitsyn A."/>
            <person name="Khanna P."/>
            <person name="Romanova D.Y."/>
            <person name="Williams P."/>
            <person name="Greenwood S.J."/>
            <person name="Moroz L.L."/>
            <person name="Walt D.R."/>
            <person name="Bodnar A.G."/>
        </authorList>
    </citation>
    <scope>NUCLEOTIDE SEQUENCE</scope>
    <source>
        <strain evidence="2">GMGI-L3</strain>
    </source>
</reference>
<dbReference type="AlphaFoldDB" id="A0A8J5JUR8"/>
<dbReference type="Proteomes" id="UP000747542">
    <property type="component" value="Unassembled WGS sequence"/>
</dbReference>
<evidence type="ECO:0000313" key="2">
    <source>
        <dbReference type="EMBL" id="KAG7162220.1"/>
    </source>
</evidence>
<proteinExistence type="predicted"/>
<evidence type="ECO:0000313" key="3">
    <source>
        <dbReference type="Proteomes" id="UP000747542"/>
    </source>
</evidence>
<evidence type="ECO:0000256" key="1">
    <source>
        <dbReference type="SAM" id="MobiDB-lite"/>
    </source>
</evidence>
<comment type="caution">
    <text evidence="2">The sequence shown here is derived from an EMBL/GenBank/DDBJ whole genome shotgun (WGS) entry which is preliminary data.</text>
</comment>
<accession>A0A8J5JUR8</accession>
<feature type="region of interest" description="Disordered" evidence="1">
    <location>
        <begin position="96"/>
        <end position="117"/>
    </location>
</feature>
<keyword evidence="3" id="KW-1185">Reference proteome</keyword>
<sequence length="117" mass="13804">MHKSETPEVYQSETCEVYQRRHVKCTSETCEVYQSETCEVYPVRHVKCTRVETCEVQPRRQKDILSLARQTGFDELESEDIEEVLASHTEELTKEDLQQLTKHCPIEDKDDEEPQRT</sequence>
<feature type="compositionally biased region" description="Acidic residues" evidence="1">
    <location>
        <begin position="108"/>
        <end position="117"/>
    </location>
</feature>
<name>A0A8J5JUR8_HOMAM</name>
<gene>
    <name evidence="2" type="primary">TIGD1-L227</name>
    <name evidence="2" type="ORF">Hamer_G010897</name>
</gene>
<dbReference type="EMBL" id="JAHLQT010028013">
    <property type="protein sequence ID" value="KAG7162220.1"/>
    <property type="molecule type" value="Genomic_DNA"/>
</dbReference>
<protein>
    <submittedName>
        <fullName evidence="2">Putative Tigger transposable element-derived protein 1-like 227</fullName>
    </submittedName>
</protein>